<gene>
    <name evidence="7" type="ORF">C4B68_01255</name>
</gene>
<dbReference type="Gene3D" id="3.40.50.720">
    <property type="entry name" value="NAD(P)-binding Rossmann-like Domain"/>
    <property type="match status" value="2"/>
</dbReference>
<dbReference type="SUPFAM" id="SSF51735">
    <property type="entry name" value="NAD(P)-binding Rossmann-fold domains"/>
    <property type="match status" value="1"/>
</dbReference>
<dbReference type="Pfam" id="PF00389">
    <property type="entry name" value="2-Hacid_dh"/>
    <property type="match status" value="1"/>
</dbReference>
<evidence type="ECO:0000256" key="2">
    <source>
        <dbReference type="ARBA" id="ARBA00023002"/>
    </source>
</evidence>
<dbReference type="Pfam" id="PF02826">
    <property type="entry name" value="2-Hacid_dh_C"/>
    <property type="match status" value="1"/>
</dbReference>
<evidence type="ECO:0000259" key="5">
    <source>
        <dbReference type="Pfam" id="PF00389"/>
    </source>
</evidence>
<dbReference type="Proteomes" id="UP000238413">
    <property type="component" value="Chromosome"/>
</dbReference>
<keyword evidence="2 4" id="KW-0560">Oxidoreductase</keyword>
<feature type="domain" description="D-isomer specific 2-hydroxyacid dehydrogenase NAD-binding" evidence="6">
    <location>
        <begin position="108"/>
        <end position="288"/>
    </location>
</feature>
<sequence>MAAKQRDGLRLFGLPPQACERVAALWPGPLAGVGPDDRKTSGPCAAALVWQGDDAEVAAFLGAHPECRWLHTTAVGVPQAVLRHADATGLTVTNGAGTRGSAVAEHVLALLLAHFKGLPQTLAAQRERDWKVPVAAELRGRRTGVLGLGDIGRRTARLLDAFGARVTGCRRSAGGSPGSGFPVPGVSAVYGRERIEEFLTGLDVLVVAVPLTEETAGLIGSAELALLRPGAVLVNVGRGPVVDEVALVSALRTGRLAGAALDVFAAEPLPASSPLWSEPGVLITPHSADATAETDQRCLELLLDNLTRFGAGRPLRNVVDPARGY</sequence>
<evidence type="ECO:0000313" key="8">
    <source>
        <dbReference type="Proteomes" id="UP000238413"/>
    </source>
</evidence>
<dbReference type="CDD" id="cd05300">
    <property type="entry name" value="2-Hacid_dh_1"/>
    <property type="match status" value="1"/>
</dbReference>
<accession>A0ABM6SKB4</accession>
<feature type="domain" description="D-isomer specific 2-hydroxyacid dehydrogenase catalytic" evidence="5">
    <location>
        <begin position="45"/>
        <end position="319"/>
    </location>
</feature>
<evidence type="ECO:0000259" key="6">
    <source>
        <dbReference type="Pfam" id="PF02826"/>
    </source>
</evidence>
<proteinExistence type="inferred from homology"/>
<keyword evidence="8" id="KW-1185">Reference proteome</keyword>
<dbReference type="PANTHER" id="PTHR43333:SF1">
    <property type="entry name" value="D-ISOMER SPECIFIC 2-HYDROXYACID DEHYDROGENASE NAD-BINDING DOMAIN-CONTAINING PROTEIN"/>
    <property type="match status" value="1"/>
</dbReference>
<dbReference type="PANTHER" id="PTHR43333">
    <property type="entry name" value="2-HACID_DH_C DOMAIN-CONTAINING PROTEIN"/>
    <property type="match status" value="1"/>
</dbReference>
<dbReference type="SUPFAM" id="SSF52283">
    <property type="entry name" value="Formate/glycerate dehydrogenase catalytic domain-like"/>
    <property type="match status" value="1"/>
</dbReference>
<comment type="similarity">
    <text evidence="1 4">Belongs to the D-isomer specific 2-hydroxyacid dehydrogenase family.</text>
</comment>
<evidence type="ECO:0000256" key="4">
    <source>
        <dbReference type="RuleBase" id="RU003719"/>
    </source>
</evidence>
<protein>
    <submittedName>
        <fullName evidence="7">D-2-hydroxyacid dehydrogenase</fullName>
    </submittedName>
</protein>
<dbReference type="InterPro" id="IPR029753">
    <property type="entry name" value="D-isomer_DH_CS"/>
</dbReference>
<evidence type="ECO:0000256" key="3">
    <source>
        <dbReference type="ARBA" id="ARBA00023027"/>
    </source>
</evidence>
<dbReference type="InterPro" id="IPR006140">
    <property type="entry name" value="D-isomer_DH_NAD-bd"/>
</dbReference>
<reference evidence="7 8" key="1">
    <citation type="submission" date="2018-02" db="EMBL/GenBank/DDBJ databases">
        <title>Complete genome sequence of Streptomyces dengpaensis, the producer of angucyclines.</title>
        <authorList>
            <person name="Yumei L."/>
        </authorList>
    </citation>
    <scope>NUCLEOTIDE SEQUENCE [LARGE SCALE GENOMIC DNA]</scope>
    <source>
        <strain evidence="7 8">XZHG99</strain>
    </source>
</reference>
<name>A0ABM6SKB4_9ACTN</name>
<dbReference type="EMBL" id="CP026652">
    <property type="protein sequence ID" value="AVH54677.1"/>
    <property type="molecule type" value="Genomic_DNA"/>
</dbReference>
<dbReference type="PROSITE" id="PS00671">
    <property type="entry name" value="D_2_HYDROXYACID_DH_3"/>
    <property type="match status" value="1"/>
</dbReference>
<keyword evidence="3" id="KW-0520">NAD</keyword>
<evidence type="ECO:0000313" key="7">
    <source>
        <dbReference type="EMBL" id="AVH54677.1"/>
    </source>
</evidence>
<dbReference type="RefSeq" id="WP_099505098.1">
    <property type="nucleotide sequence ID" value="NZ_CP026652.1"/>
</dbReference>
<organism evidence="7 8">
    <name type="scientific">Streptomyces dengpaensis</name>
    <dbReference type="NCBI Taxonomy" id="2049881"/>
    <lineage>
        <taxon>Bacteria</taxon>
        <taxon>Bacillati</taxon>
        <taxon>Actinomycetota</taxon>
        <taxon>Actinomycetes</taxon>
        <taxon>Kitasatosporales</taxon>
        <taxon>Streptomycetaceae</taxon>
        <taxon>Streptomyces</taxon>
    </lineage>
</organism>
<dbReference type="InterPro" id="IPR036291">
    <property type="entry name" value="NAD(P)-bd_dom_sf"/>
</dbReference>
<evidence type="ECO:0000256" key="1">
    <source>
        <dbReference type="ARBA" id="ARBA00005854"/>
    </source>
</evidence>
<dbReference type="InterPro" id="IPR006139">
    <property type="entry name" value="D-isomer_2_OHA_DH_cat_dom"/>
</dbReference>